<comment type="caution">
    <text evidence="3">The sequence shown here is derived from an EMBL/GenBank/DDBJ whole genome shotgun (WGS) entry which is preliminary data.</text>
</comment>
<feature type="domain" description="MAM" evidence="2">
    <location>
        <begin position="275"/>
        <end position="469"/>
    </location>
</feature>
<dbReference type="Gene3D" id="2.60.120.200">
    <property type="match status" value="2"/>
</dbReference>
<name>A0ABP0G7R6_CLALP</name>
<evidence type="ECO:0000313" key="3">
    <source>
        <dbReference type="EMBL" id="CAK8687842.1"/>
    </source>
</evidence>
<dbReference type="SMART" id="SM00137">
    <property type="entry name" value="MAM"/>
    <property type="match status" value="1"/>
</dbReference>
<keyword evidence="1" id="KW-0812">Transmembrane</keyword>
<dbReference type="SUPFAM" id="SSF49899">
    <property type="entry name" value="Concanavalin A-like lectins/glucanases"/>
    <property type="match status" value="1"/>
</dbReference>
<keyword evidence="1" id="KW-1133">Transmembrane helix</keyword>
<dbReference type="Proteomes" id="UP001642483">
    <property type="component" value="Unassembled WGS sequence"/>
</dbReference>
<sequence length="644" mass="70718">MDQREPQNEPAYIQGSTTVKKKPKHLFAYCCPSAPTSSDRHRSSFIRSKRARNFGAVLLLVALLIAVVVIVVILMTRSEADETSVAPKKNPLLCHIGKNPVDSRSSSHGRCDTLLEVVNSTTVCQERGDDAWYTMAAGTFDREEVDQLLPPNLTDFSAIVISPNYLLPNDSCHLQVNFNFSFQSNYAIYVTSPAEGHRKISVTSQTCHYGALDDPQFLSNSQSLRFIIVSSGPIGIEGASGSVTSQPCESFESVGFSPVVGSHPEFAVVGSGSRNLCSFEIFNKTTVDCDWWRVTSLGSAAFTRTDHRSCVEFGVSHDGADNNPIWFLTLDPISDDTKAFLISPILDTNGATHLLLSLWYIAQCNGTHLRVYLVPSYRDVGAVTSELTPVEVIRGPEKSFRWEFASIDVEIPAGYNTVQVVIEGVVSSTGDCGGHLCHLGHPTTVTAVERPLLALDDLGVEVRYDQCTSDKPSSIDCTFGAPGNSLCGWTSSRSDFIPAEIMQFHHWVVENDDRGDESFLKFNVMALPEHDAFFRSPLVVARSTCSCLLSFRYRLFGAVGSTRLQTNLVLGRNTTAGSRPLKPQWSVYGEISQDWIPVQVLLNLDPSQPFQVEFRILGGGSGSKAYVDDFVFHQCDIGEVRNPS</sequence>
<organism evidence="3 4">
    <name type="scientific">Clavelina lepadiformis</name>
    <name type="common">Light-bulb sea squirt</name>
    <name type="synonym">Ascidia lepadiformis</name>
    <dbReference type="NCBI Taxonomy" id="159417"/>
    <lineage>
        <taxon>Eukaryota</taxon>
        <taxon>Metazoa</taxon>
        <taxon>Chordata</taxon>
        <taxon>Tunicata</taxon>
        <taxon>Ascidiacea</taxon>
        <taxon>Aplousobranchia</taxon>
        <taxon>Clavelinidae</taxon>
        <taxon>Clavelina</taxon>
    </lineage>
</organism>
<dbReference type="EMBL" id="CAWYQH010000106">
    <property type="protein sequence ID" value="CAK8687842.1"/>
    <property type="molecule type" value="Genomic_DNA"/>
</dbReference>
<dbReference type="InterPro" id="IPR000998">
    <property type="entry name" value="MAM_dom"/>
</dbReference>
<evidence type="ECO:0000256" key="1">
    <source>
        <dbReference type="SAM" id="Phobius"/>
    </source>
</evidence>
<feature type="transmembrane region" description="Helical" evidence="1">
    <location>
        <begin position="54"/>
        <end position="75"/>
    </location>
</feature>
<keyword evidence="1" id="KW-0472">Membrane</keyword>
<dbReference type="PROSITE" id="PS50060">
    <property type="entry name" value="MAM_2"/>
    <property type="match status" value="2"/>
</dbReference>
<evidence type="ECO:0000259" key="2">
    <source>
        <dbReference type="PROSITE" id="PS50060"/>
    </source>
</evidence>
<reference evidence="3 4" key="1">
    <citation type="submission" date="2024-02" db="EMBL/GenBank/DDBJ databases">
        <authorList>
            <person name="Daric V."/>
            <person name="Darras S."/>
        </authorList>
    </citation>
    <scope>NUCLEOTIDE SEQUENCE [LARGE SCALE GENOMIC DNA]</scope>
</reference>
<keyword evidence="4" id="KW-1185">Reference proteome</keyword>
<protein>
    <recommendedName>
        <fullName evidence="2">MAM domain-containing protein</fullName>
    </recommendedName>
</protein>
<proteinExistence type="predicted"/>
<evidence type="ECO:0000313" key="4">
    <source>
        <dbReference type="Proteomes" id="UP001642483"/>
    </source>
</evidence>
<dbReference type="InterPro" id="IPR013320">
    <property type="entry name" value="ConA-like_dom_sf"/>
</dbReference>
<accession>A0ABP0G7R6</accession>
<feature type="domain" description="MAM" evidence="2">
    <location>
        <begin position="475"/>
        <end position="637"/>
    </location>
</feature>
<gene>
    <name evidence="3" type="ORF">CVLEPA_LOCUS19897</name>
</gene>
<dbReference type="Pfam" id="PF00629">
    <property type="entry name" value="MAM"/>
    <property type="match status" value="1"/>
</dbReference>